<dbReference type="GO" id="GO:0005978">
    <property type="term" value="P:glycogen biosynthetic process"/>
    <property type="evidence" value="ECO:0007669"/>
    <property type="project" value="TreeGrafter"/>
</dbReference>
<protein>
    <submittedName>
        <fullName evidence="4">Alpha-amylase_C domain-containing protein</fullName>
    </submittedName>
</protein>
<sequence length="80" mass="9076">MHMVGRKVGKEGSLLELSIETYALALNTDDSEFGGFNRLDKNQHYFTFPEGYAGRRNHLCVYVPCRVAIVLEKVGEKRIS</sequence>
<proteinExistence type="predicted"/>
<evidence type="ECO:0000313" key="3">
    <source>
        <dbReference type="Proteomes" id="UP000278627"/>
    </source>
</evidence>
<evidence type="ECO:0000313" key="4">
    <source>
        <dbReference type="WBParaSite" id="BPAG_0000776301-mRNA-1"/>
    </source>
</evidence>
<accession>A0A0N4THS4</accession>
<dbReference type="EMBL" id="UZAD01009267">
    <property type="protein sequence ID" value="VDN88911.1"/>
    <property type="molecule type" value="Genomic_DNA"/>
</dbReference>
<dbReference type="Pfam" id="PF02806">
    <property type="entry name" value="Alpha-amylase_C"/>
    <property type="match status" value="1"/>
</dbReference>
<name>A0A0N4THS4_BRUPA</name>
<feature type="domain" description="Alpha-amylase/branching enzyme C-terminal all beta" evidence="1">
    <location>
        <begin position="20"/>
        <end position="72"/>
    </location>
</feature>
<dbReference type="InterPro" id="IPR013780">
    <property type="entry name" value="Glyco_hydro_b"/>
</dbReference>
<dbReference type="SUPFAM" id="SSF51011">
    <property type="entry name" value="Glycosyl hydrolase domain"/>
    <property type="match status" value="1"/>
</dbReference>
<dbReference type="STRING" id="6280.A0A0N4THS4"/>
<dbReference type="PANTHER" id="PTHR43651:SF3">
    <property type="entry name" value="1,4-ALPHA-GLUCAN-BRANCHING ENZYME"/>
    <property type="match status" value="1"/>
</dbReference>
<keyword evidence="3" id="KW-1185">Reference proteome</keyword>
<dbReference type="Gene3D" id="2.60.40.1180">
    <property type="entry name" value="Golgi alpha-mannosidase II"/>
    <property type="match status" value="1"/>
</dbReference>
<dbReference type="InterPro" id="IPR006048">
    <property type="entry name" value="A-amylase/branching_C"/>
</dbReference>
<reference evidence="4" key="1">
    <citation type="submission" date="2017-02" db="UniProtKB">
        <authorList>
            <consortium name="WormBaseParasite"/>
        </authorList>
    </citation>
    <scope>IDENTIFICATION</scope>
</reference>
<dbReference type="AlphaFoldDB" id="A0A0N4THS4"/>
<evidence type="ECO:0000313" key="2">
    <source>
        <dbReference type="EMBL" id="VDN88911.1"/>
    </source>
</evidence>
<reference evidence="2 3" key="2">
    <citation type="submission" date="2018-11" db="EMBL/GenBank/DDBJ databases">
        <authorList>
            <consortium name="Pathogen Informatics"/>
        </authorList>
    </citation>
    <scope>NUCLEOTIDE SEQUENCE [LARGE SCALE GENOMIC DNA]</scope>
</reference>
<evidence type="ECO:0000259" key="1">
    <source>
        <dbReference type="Pfam" id="PF02806"/>
    </source>
</evidence>
<dbReference type="GO" id="GO:0043169">
    <property type="term" value="F:cation binding"/>
    <property type="evidence" value="ECO:0007669"/>
    <property type="project" value="InterPro"/>
</dbReference>
<dbReference type="WBParaSite" id="BPAG_0000776301-mRNA-1">
    <property type="protein sequence ID" value="BPAG_0000776301-mRNA-1"/>
    <property type="gene ID" value="BPAG_0000776301"/>
</dbReference>
<dbReference type="GO" id="GO:0005737">
    <property type="term" value="C:cytoplasm"/>
    <property type="evidence" value="ECO:0007669"/>
    <property type="project" value="TreeGrafter"/>
</dbReference>
<dbReference type="GO" id="GO:0003844">
    <property type="term" value="F:1,4-alpha-glucan branching enzyme activity"/>
    <property type="evidence" value="ECO:0007669"/>
    <property type="project" value="TreeGrafter"/>
</dbReference>
<dbReference type="Proteomes" id="UP000278627">
    <property type="component" value="Unassembled WGS sequence"/>
</dbReference>
<dbReference type="PANTHER" id="PTHR43651">
    <property type="entry name" value="1,4-ALPHA-GLUCAN-BRANCHING ENZYME"/>
    <property type="match status" value="1"/>
</dbReference>
<gene>
    <name evidence="2" type="ORF">BPAG_LOCUS7725</name>
</gene>
<organism evidence="4">
    <name type="scientific">Brugia pahangi</name>
    <name type="common">Filarial nematode worm</name>
    <dbReference type="NCBI Taxonomy" id="6280"/>
    <lineage>
        <taxon>Eukaryota</taxon>
        <taxon>Metazoa</taxon>
        <taxon>Ecdysozoa</taxon>
        <taxon>Nematoda</taxon>
        <taxon>Chromadorea</taxon>
        <taxon>Rhabditida</taxon>
        <taxon>Spirurina</taxon>
        <taxon>Spiruromorpha</taxon>
        <taxon>Filarioidea</taxon>
        <taxon>Onchocercidae</taxon>
        <taxon>Brugia</taxon>
    </lineage>
</organism>